<protein>
    <submittedName>
        <fullName evidence="2">Uncharacterized protein</fullName>
    </submittedName>
</protein>
<sequence length="131" mass="14122">MYRCASSLAALAICAAASICAPAQAQVQRNFPATALRGVLMVTQSPDVTLNGQAARMAPGARMRGDTNLLLQPASVTGQKLLVHYTVDPQGLLMDVWVLNPVEAAKKPWPVNMKEAMTWSFDPAAQIWTKQ</sequence>
<evidence type="ECO:0000313" key="3">
    <source>
        <dbReference type="Proteomes" id="UP001285263"/>
    </source>
</evidence>
<proteinExistence type="predicted"/>
<gene>
    <name evidence="2" type="ORF">SNE35_07995</name>
</gene>
<feature type="chain" id="PRO_5046590487" evidence="1">
    <location>
        <begin position="26"/>
        <end position="131"/>
    </location>
</feature>
<accession>A0ABU5DE76</accession>
<reference evidence="2 3" key="1">
    <citation type="submission" date="2023-11" db="EMBL/GenBank/DDBJ databases">
        <title>Paucibacter sp. nov., isolated from fresh soil in Korea.</title>
        <authorList>
            <person name="Le N.T.T."/>
        </authorList>
    </citation>
    <scope>NUCLEOTIDE SEQUENCE [LARGE SCALE GENOMIC DNA]</scope>
    <source>
        <strain evidence="2 3">R3-3</strain>
    </source>
</reference>
<dbReference type="RefSeq" id="WP_320422330.1">
    <property type="nucleotide sequence ID" value="NZ_JAXCLA010000002.1"/>
</dbReference>
<keyword evidence="3" id="KW-1185">Reference proteome</keyword>
<dbReference type="EMBL" id="JAXCLA010000002">
    <property type="protein sequence ID" value="MDY0744444.1"/>
    <property type="molecule type" value="Genomic_DNA"/>
</dbReference>
<name>A0ABU5DE76_9BURK</name>
<evidence type="ECO:0000313" key="2">
    <source>
        <dbReference type="EMBL" id="MDY0744444.1"/>
    </source>
</evidence>
<organism evidence="2 3">
    <name type="scientific">Roseateles agri</name>
    <dbReference type="NCBI Taxonomy" id="3098619"/>
    <lineage>
        <taxon>Bacteria</taxon>
        <taxon>Pseudomonadati</taxon>
        <taxon>Pseudomonadota</taxon>
        <taxon>Betaproteobacteria</taxon>
        <taxon>Burkholderiales</taxon>
        <taxon>Sphaerotilaceae</taxon>
        <taxon>Roseateles</taxon>
    </lineage>
</organism>
<keyword evidence="1" id="KW-0732">Signal</keyword>
<dbReference type="Proteomes" id="UP001285263">
    <property type="component" value="Unassembled WGS sequence"/>
</dbReference>
<comment type="caution">
    <text evidence="2">The sequence shown here is derived from an EMBL/GenBank/DDBJ whole genome shotgun (WGS) entry which is preliminary data.</text>
</comment>
<evidence type="ECO:0000256" key="1">
    <source>
        <dbReference type="SAM" id="SignalP"/>
    </source>
</evidence>
<feature type="signal peptide" evidence="1">
    <location>
        <begin position="1"/>
        <end position="25"/>
    </location>
</feature>